<evidence type="ECO:0000256" key="4">
    <source>
        <dbReference type="ARBA" id="ARBA00022741"/>
    </source>
</evidence>
<dbReference type="Pfam" id="PF23559">
    <property type="entry name" value="WHD_DRP"/>
    <property type="match status" value="1"/>
</dbReference>
<keyword evidence="4" id="KW-0547">Nucleotide-binding</keyword>
<keyword evidence="5" id="KW-0611">Plant defense</keyword>
<dbReference type="EMBL" id="DP000011">
    <property type="protein sequence ID" value="ABA95900.1"/>
    <property type="molecule type" value="Genomic_DNA"/>
</dbReference>
<evidence type="ECO:0000256" key="2">
    <source>
        <dbReference type="ARBA" id="ARBA00022614"/>
    </source>
</evidence>
<dbReference type="SUPFAM" id="SSF52540">
    <property type="entry name" value="P-loop containing nucleoside triphosphate hydrolases"/>
    <property type="match status" value="2"/>
</dbReference>
<reference evidence="12" key="2">
    <citation type="submission" date="2005-04" db="EMBL/GenBank/DDBJ databases">
        <authorList>
            <person name="Buell C.R."/>
            <person name="Wing R.A."/>
            <person name="McCombie W.A."/>
            <person name="Ouyang S."/>
        </authorList>
    </citation>
    <scope>NUCLEOTIDE SEQUENCE</scope>
</reference>
<feature type="region of interest" description="Disordered" evidence="7">
    <location>
        <begin position="623"/>
        <end position="643"/>
    </location>
</feature>
<keyword evidence="6" id="KW-0175">Coiled coil</keyword>
<gene>
    <name evidence="12" type="ordered locus">LOC_Os12g06920</name>
</gene>
<proteinExistence type="inferred from homology"/>
<name>Q2QX77_ORYSJ</name>
<feature type="domain" description="NB-ARC" evidence="8">
    <location>
        <begin position="184"/>
        <end position="265"/>
    </location>
</feature>
<reference evidence="12" key="1">
    <citation type="journal article" date="2005" name="BMC Biol.">
        <title>The sequence of rice chromosomes 11 and 12, rich in disease resistance genes and recent gene duplications.</title>
        <authorList>
            <consortium name="The rice chromosomes 11 and 12 sequencing consortia"/>
        </authorList>
    </citation>
    <scope>NUCLEOTIDE SEQUENCE [LARGE SCALE GENOMIC DNA]</scope>
</reference>
<comment type="similarity">
    <text evidence="1">Belongs to the disease resistance NB-LRR family.</text>
</comment>
<accession>Q2QX77</accession>
<sequence length="1022" mass="115559">MESAAQSLVSNVGTLVGQEFNQLRGVGVEVARLRNELATIHALLRMQSEADEAAVDHFAREWLKQLREVAYDAEDCVHLYHFRIRCRSGQLSVWTNCKRLLTTLLARRQLAGDIRALRALASSINEQHCSYGFSLDSLRRSTADAAALGTMPASARVVVVDADDHDEFVDNNGQATELANKVSALREGVDDDKKRRVFSIVGFGGLGKTMLAREVCRRLETVFHFQAQVAVSQTFSGKDLQGLLRRVLRQITQPIVDRETVDDAEITQLQAAAASSQPNVNIDTMDVDDLATELKKRLDNKRILVKKVGPTDSQKSSERFGVPISSFLVDMTFDMTCKCIVFYKNVVYLILIDDVWSIAAWDAIRSKLPVTDSNCGSRIIVTTRIHTVAKACSAASDYIHHMKKLDDTESKQLFISKAFGSKSPCPDDLKDAMESILKKCSGLPLAIVSIASLLANYKPPEGKEMWETIKNSIGSQMENNPTLEGMRQILTLSYNHLPHHLKACMMYLSIFPEDYMIAKDRLLKRWISEGLIVEKRGLCQMDLAEGYFNELVSRNMVDMVISKATFNLHQGIREDQFRVHDMMLEILVSKSLESNFVSLVGGQYEGMSYTDHTIRRLSIHGGVEAGKDPSSSSKKMAAHRGTGGDSIKGMMMQHVRSLSIFDPEAHNILSRLGEFTLLRVLDLEDCTGLTNKHMSCICRMYLLRFLSLRGTDVKVMPSRIGDLEHLQMLDVRQTQLKDLPKSVTKLEKLEHLLFFDQGDSGWMLPQGINKMKALRQLKKAAVVFDAKVAEEIGALGQLQELAIFVDTGKKMNNGVVKKLASSLSKMYSLRWLDIGNLDAGKWPFAPIMEFLHDIEPPPQLLRYLRICGHMDRLPDWVESLHDLVELQLRWTHVDGFQLFNVLCKLPNLKRLFLGIYFIHGKHMVVHSSQHFRELKELILGYTPSSCDVYEFEEGSMPNVERLVVYFGDQTKKIVGIEHFKKLKEVEYIGSKDNLRPVLEPVEQMNNKRDVSQRITIKVRYDW</sequence>
<dbReference type="Gene3D" id="1.10.8.430">
    <property type="entry name" value="Helical domain of apoptotic protease-activating factors"/>
    <property type="match status" value="1"/>
</dbReference>
<dbReference type="GO" id="GO:0002758">
    <property type="term" value="P:innate immune response-activating signaling pathway"/>
    <property type="evidence" value="ECO:0007669"/>
    <property type="project" value="UniProtKB-ARBA"/>
</dbReference>
<evidence type="ECO:0000256" key="1">
    <source>
        <dbReference type="ARBA" id="ARBA00008894"/>
    </source>
</evidence>
<dbReference type="Pfam" id="PF23598">
    <property type="entry name" value="LRR_14"/>
    <property type="match status" value="1"/>
</dbReference>
<protein>
    <submittedName>
        <fullName evidence="12">NB-ARC domain containing protein</fullName>
    </submittedName>
</protein>
<dbReference type="InterPro" id="IPR002182">
    <property type="entry name" value="NB-ARC"/>
</dbReference>
<dbReference type="InterPro" id="IPR055414">
    <property type="entry name" value="LRR_R13L4/SHOC2-like"/>
</dbReference>
<dbReference type="Gene3D" id="3.80.10.10">
    <property type="entry name" value="Ribonuclease Inhibitor"/>
    <property type="match status" value="1"/>
</dbReference>
<feature type="domain" description="Disease resistance N-terminal" evidence="9">
    <location>
        <begin position="5"/>
        <end position="88"/>
    </location>
</feature>
<evidence type="ECO:0000256" key="3">
    <source>
        <dbReference type="ARBA" id="ARBA00022737"/>
    </source>
</evidence>
<organism evidence="12">
    <name type="scientific">Oryza sativa subsp. japonica</name>
    <name type="common">Rice</name>
    <dbReference type="NCBI Taxonomy" id="39947"/>
    <lineage>
        <taxon>Eukaryota</taxon>
        <taxon>Viridiplantae</taxon>
        <taxon>Streptophyta</taxon>
        <taxon>Embryophyta</taxon>
        <taxon>Tracheophyta</taxon>
        <taxon>Spermatophyta</taxon>
        <taxon>Magnoliopsida</taxon>
        <taxon>Liliopsida</taxon>
        <taxon>Poales</taxon>
        <taxon>Poaceae</taxon>
        <taxon>BOP clade</taxon>
        <taxon>Oryzoideae</taxon>
        <taxon>Oryzeae</taxon>
        <taxon>Oryzinae</taxon>
        <taxon>Oryza</taxon>
        <taxon>Oryza sativa</taxon>
    </lineage>
</organism>
<dbReference type="Pfam" id="PF00931">
    <property type="entry name" value="NB-ARC"/>
    <property type="match status" value="2"/>
</dbReference>
<evidence type="ECO:0000259" key="11">
    <source>
        <dbReference type="Pfam" id="PF23598"/>
    </source>
</evidence>
<dbReference type="Gene3D" id="1.10.10.10">
    <property type="entry name" value="Winged helix-like DNA-binding domain superfamily/Winged helix DNA-binding domain"/>
    <property type="match status" value="1"/>
</dbReference>
<dbReference type="InterPro" id="IPR036388">
    <property type="entry name" value="WH-like_DNA-bd_sf"/>
</dbReference>
<dbReference type="Gene3D" id="1.20.5.4130">
    <property type="match status" value="1"/>
</dbReference>
<evidence type="ECO:0000259" key="8">
    <source>
        <dbReference type="Pfam" id="PF00931"/>
    </source>
</evidence>
<dbReference type="GO" id="GO:0009626">
    <property type="term" value="P:plant-type hypersensitive response"/>
    <property type="evidence" value="ECO:0007669"/>
    <property type="project" value="UniProtKB-ARBA"/>
</dbReference>
<dbReference type="InterPro" id="IPR027417">
    <property type="entry name" value="P-loop_NTPase"/>
</dbReference>
<dbReference type="PANTHER" id="PTHR23155">
    <property type="entry name" value="DISEASE RESISTANCE PROTEIN RP"/>
    <property type="match status" value="1"/>
</dbReference>
<dbReference type="PANTHER" id="PTHR23155:SF1005">
    <property type="entry name" value="OS07G0197300 PROTEIN"/>
    <property type="match status" value="1"/>
</dbReference>
<feature type="domain" description="Disease resistance protein winged helix" evidence="10">
    <location>
        <begin position="510"/>
        <end position="586"/>
    </location>
</feature>
<dbReference type="InterPro" id="IPR038005">
    <property type="entry name" value="RX-like_CC"/>
</dbReference>
<dbReference type="GO" id="GO:0042742">
    <property type="term" value="P:defense response to bacterium"/>
    <property type="evidence" value="ECO:0007669"/>
    <property type="project" value="UniProtKB-ARBA"/>
</dbReference>
<feature type="domain" description="NB-ARC" evidence="8">
    <location>
        <begin position="347"/>
        <end position="421"/>
    </location>
</feature>
<evidence type="ECO:0000313" key="12">
    <source>
        <dbReference type="EMBL" id="ABA95900.1"/>
    </source>
</evidence>
<dbReference type="AlphaFoldDB" id="Q2QX77"/>
<dbReference type="InterPro" id="IPR042197">
    <property type="entry name" value="Apaf_helical"/>
</dbReference>
<evidence type="ECO:0000259" key="10">
    <source>
        <dbReference type="Pfam" id="PF23559"/>
    </source>
</evidence>
<dbReference type="FunFam" id="1.10.10.10:FF:000322">
    <property type="entry name" value="Probable disease resistance protein At1g63360"/>
    <property type="match status" value="1"/>
</dbReference>
<dbReference type="HOGENOM" id="CLU_000837_29_1_1"/>
<dbReference type="PRINTS" id="PR00364">
    <property type="entry name" value="DISEASERSIST"/>
</dbReference>
<dbReference type="InterPro" id="IPR041118">
    <property type="entry name" value="Rx_N"/>
</dbReference>
<reference evidence="12" key="3">
    <citation type="submission" date="2006-01" db="EMBL/GenBank/DDBJ databases">
        <authorList>
            <person name="Buell R."/>
        </authorList>
    </citation>
    <scope>NUCLEOTIDE SEQUENCE</scope>
</reference>
<feature type="domain" description="Disease resistance R13L4/SHOC-2-like LRR" evidence="11">
    <location>
        <begin position="654"/>
        <end position="989"/>
    </location>
</feature>
<evidence type="ECO:0000256" key="6">
    <source>
        <dbReference type="ARBA" id="ARBA00023054"/>
    </source>
</evidence>
<evidence type="ECO:0000256" key="5">
    <source>
        <dbReference type="ARBA" id="ARBA00022821"/>
    </source>
</evidence>
<dbReference type="Pfam" id="PF18052">
    <property type="entry name" value="Rx_N"/>
    <property type="match status" value="1"/>
</dbReference>
<dbReference type="SUPFAM" id="SSF52047">
    <property type="entry name" value="RNI-like"/>
    <property type="match status" value="1"/>
</dbReference>
<keyword evidence="3" id="KW-0677">Repeat</keyword>
<dbReference type="CDD" id="cd14798">
    <property type="entry name" value="RX-CC_like"/>
    <property type="match status" value="1"/>
</dbReference>
<dbReference type="InterPro" id="IPR058922">
    <property type="entry name" value="WHD_DRP"/>
</dbReference>
<dbReference type="Gene3D" id="3.40.50.300">
    <property type="entry name" value="P-loop containing nucleotide triphosphate hydrolases"/>
    <property type="match status" value="2"/>
</dbReference>
<dbReference type="GO" id="GO:0043531">
    <property type="term" value="F:ADP binding"/>
    <property type="evidence" value="ECO:0007669"/>
    <property type="project" value="InterPro"/>
</dbReference>
<evidence type="ECO:0000259" key="9">
    <source>
        <dbReference type="Pfam" id="PF18052"/>
    </source>
</evidence>
<evidence type="ECO:0000256" key="7">
    <source>
        <dbReference type="SAM" id="MobiDB-lite"/>
    </source>
</evidence>
<dbReference type="InterPro" id="IPR032675">
    <property type="entry name" value="LRR_dom_sf"/>
</dbReference>
<dbReference type="InterPro" id="IPR044974">
    <property type="entry name" value="Disease_R_plants"/>
</dbReference>
<keyword evidence="2" id="KW-0433">Leucine-rich repeat</keyword>